<dbReference type="PANTHER" id="PTHR37984:SF5">
    <property type="entry name" value="PROTEIN NYNRIN-LIKE"/>
    <property type="match status" value="1"/>
</dbReference>
<reference evidence="2 3" key="1">
    <citation type="journal article" date="2021" name="Elife">
        <title>Chloroplast acquisition without the gene transfer in kleptoplastic sea slugs, Plakobranchus ocellatus.</title>
        <authorList>
            <person name="Maeda T."/>
            <person name="Takahashi S."/>
            <person name="Yoshida T."/>
            <person name="Shimamura S."/>
            <person name="Takaki Y."/>
            <person name="Nagai Y."/>
            <person name="Toyoda A."/>
            <person name="Suzuki Y."/>
            <person name="Arimoto A."/>
            <person name="Ishii H."/>
            <person name="Satoh N."/>
            <person name="Nishiyama T."/>
            <person name="Hasebe M."/>
            <person name="Maruyama T."/>
            <person name="Minagawa J."/>
            <person name="Obokata J."/>
            <person name="Shigenobu S."/>
        </authorList>
    </citation>
    <scope>NUCLEOTIDE SEQUENCE [LARGE SCALE GENOMIC DNA]</scope>
</reference>
<dbReference type="AlphaFoldDB" id="A0AAV4AA38"/>
<dbReference type="Proteomes" id="UP000735302">
    <property type="component" value="Unassembled WGS sequence"/>
</dbReference>
<dbReference type="SUPFAM" id="SSF53098">
    <property type="entry name" value="Ribonuclease H-like"/>
    <property type="match status" value="1"/>
</dbReference>
<accession>A0AAV4AA38</accession>
<keyword evidence="3" id="KW-1185">Reference proteome</keyword>
<dbReference type="InterPro" id="IPR012337">
    <property type="entry name" value="RNaseH-like_sf"/>
</dbReference>
<dbReference type="PROSITE" id="PS50994">
    <property type="entry name" value="INTEGRASE"/>
    <property type="match status" value="1"/>
</dbReference>
<evidence type="ECO:0000313" key="2">
    <source>
        <dbReference type="EMBL" id="GFO04103.1"/>
    </source>
</evidence>
<comment type="caution">
    <text evidence="2">The sequence shown here is derived from an EMBL/GenBank/DDBJ whole genome shotgun (WGS) entry which is preliminary data.</text>
</comment>
<dbReference type="InterPro" id="IPR050951">
    <property type="entry name" value="Retrovirus_Pol_polyprotein"/>
</dbReference>
<evidence type="ECO:0000259" key="1">
    <source>
        <dbReference type="PROSITE" id="PS50994"/>
    </source>
</evidence>
<dbReference type="GO" id="GO:0003676">
    <property type="term" value="F:nucleic acid binding"/>
    <property type="evidence" value="ECO:0007669"/>
    <property type="project" value="InterPro"/>
</dbReference>
<dbReference type="GO" id="GO:0015074">
    <property type="term" value="P:DNA integration"/>
    <property type="evidence" value="ECO:0007669"/>
    <property type="project" value="InterPro"/>
</dbReference>
<protein>
    <submittedName>
        <fullName evidence="2">Pol polyprotein</fullName>
    </submittedName>
</protein>
<gene>
    <name evidence="2" type="ORF">PoB_003060800</name>
</gene>
<evidence type="ECO:0000313" key="3">
    <source>
        <dbReference type="Proteomes" id="UP000735302"/>
    </source>
</evidence>
<dbReference type="PANTHER" id="PTHR37984">
    <property type="entry name" value="PROTEIN CBG26694"/>
    <property type="match status" value="1"/>
</dbReference>
<organism evidence="2 3">
    <name type="scientific">Plakobranchus ocellatus</name>
    <dbReference type="NCBI Taxonomy" id="259542"/>
    <lineage>
        <taxon>Eukaryota</taxon>
        <taxon>Metazoa</taxon>
        <taxon>Spiralia</taxon>
        <taxon>Lophotrochozoa</taxon>
        <taxon>Mollusca</taxon>
        <taxon>Gastropoda</taxon>
        <taxon>Heterobranchia</taxon>
        <taxon>Euthyneura</taxon>
        <taxon>Panpulmonata</taxon>
        <taxon>Sacoglossa</taxon>
        <taxon>Placobranchoidea</taxon>
        <taxon>Plakobranchidae</taxon>
        <taxon>Plakobranchus</taxon>
    </lineage>
</organism>
<proteinExistence type="predicted"/>
<feature type="domain" description="Integrase catalytic" evidence="1">
    <location>
        <begin position="221"/>
        <end position="338"/>
    </location>
</feature>
<name>A0AAV4AA38_9GAST</name>
<dbReference type="EMBL" id="BLXT01003735">
    <property type="protein sequence ID" value="GFO04103.1"/>
    <property type="molecule type" value="Genomic_DNA"/>
</dbReference>
<sequence length="487" mass="55120">MAACSLHCSYVKRQTEGSKWDDYAGDRACGLIREVVEQVQKEDPVRGKWNVPSEAKGVVWCDASNLALGVVIDIGGVTAEDATWLRKKDDYNHINVAELESALKGMNLGVQWGLKQIVLMSDSEVVCGWLKATLSEERKIRTKGAAEMLIKRRLGVFKSLVDELKLEFGLADLSSLHEQHHFGVERTWYLAKQVDAAVSKKEVKKVVRECERCQSIDPASVRHEPGELGVDTDWTRLAIDVTHYAGLPYLTMIVDCGPGRFAIWRALRNETATSICKDLDQVFCERGPVDELLMDNATAFRSEEVSVLLEKWNTHPFCRAAYRASGNGIVERHHRTIKSIAERGRVTPLDAVFWYNMSPRSGQDESTIPQRSVHRYTWRHPEVEPHLRVRRDDAPNGRGMLTVGGEVWVKPPDSRCTSQWSWGRVSKVNSSNNVEVDGMPRHVLDVRRVVSAEAETELMSDDPVLSEQGQRAQRQRRFPAWARDYVM</sequence>
<dbReference type="Gene3D" id="3.30.420.10">
    <property type="entry name" value="Ribonuclease H-like superfamily/Ribonuclease H"/>
    <property type="match status" value="1"/>
</dbReference>
<dbReference type="InterPro" id="IPR036397">
    <property type="entry name" value="RNaseH_sf"/>
</dbReference>
<dbReference type="InterPro" id="IPR001584">
    <property type="entry name" value="Integrase_cat-core"/>
</dbReference>